<evidence type="ECO:0000313" key="2">
    <source>
        <dbReference type="EMBL" id="KYN23083.1"/>
    </source>
</evidence>
<dbReference type="AlphaFoldDB" id="A0A195ED03"/>
<dbReference type="Proteomes" id="UP000078492">
    <property type="component" value="Unassembled WGS sequence"/>
</dbReference>
<reference evidence="2 3" key="1">
    <citation type="submission" date="2015-09" db="EMBL/GenBank/DDBJ databases">
        <title>Trachymyrmex cornetzi WGS genome.</title>
        <authorList>
            <person name="Nygaard S."/>
            <person name="Hu H."/>
            <person name="Boomsma J."/>
            <person name="Zhang G."/>
        </authorList>
    </citation>
    <scope>NUCLEOTIDE SEQUENCE [LARGE SCALE GENOMIC DNA]</scope>
    <source>
        <strain evidence="2">Tcor2-1</strain>
        <tissue evidence="2">Whole body</tissue>
    </source>
</reference>
<dbReference type="Gene3D" id="3.20.20.80">
    <property type="entry name" value="Glycosidases"/>
    <property type="match status" value="1"/>
</dbReference>
<dbReference type="InterPro" id="IPR006047">
    <property type="entry name" value="GH13_cat_dom"/>
</dbReference>
<feature type="non-terminal residue" evidence="2">
    <location>
        <position position="1"/>
    </location>
</feature>
<protein>
    <submittedName>
        <fullName evidence="2">Maltase 1</fullName>
    </submittedName>
</protein>
<name>A0A195ED03_9HYME</name>
<dbReference type="GO" id="GO:0005975">
    <property type="term" value="P:carbohydrate metabolic process"/>
    <property type="evidence" value="ECO:0007669"/>
    <property type="project" value="InterPro"/>
</dbReference>
<proteinExistence type="predicted"/>
<accession>A0A195ED03</accession>
<dbReference type="Pfam" id="PF00128">
    <property type="entry name" value="Alpha-amylase"/>
    <property type="match status" value="1"/>
</dbReference>
<evidence type="ECO:0000313" key="3">
    <source>
        <dbReference type="Proteomes" id="UP000078492"/>
    </source>
</evidence>
<gene>
    <name evidence="2" type="ORF">ALC57_04867</name>
</gene>
<evidence type="ECO:0000259" key="1">
    <source>
        <dbReference type="Pfam" id="PF00128"/>
    </source>
</evidence>
<dbReference type="EMBL" id="KQ979074">
    <property type="protein sequence ID" value="KYN23083.1"/>
    <property type="molecule type" value="Genomic_DNA"/>
</dbReference>
<organism evidence="2 3">
    <name type="scientific">Trachymyrmex cornetzi</name>
    <dbReference type="NCBI Taxonomy" id="471704"/>
    <lineage>
        <taxon>Eukaryota</taxon>
        <taxon>Metazoa</taxon>
        <taxon>Ecdysozoa</taxon>
        <taxon>Arthropoda</taxon>
        <taxon>Hexapoda</taxon>
        <taxon>Insecta</taxon>
        <taxon>Pterygota</taxon>
        <taxon>Neoptera</taxon>
        <taxon>Endopterygota</taxon>
        <taxon>Hymenoptera</taxon>
        <taxon>Apocrita</taxon>
        <taxon>Aculeata</taxon>
        <taxon>Formicoidea</taxon>
        <taxon>Formicidae</taxon>
        <taxon>Myrmicinae</taxon>
        <taxon>Trachymyrmex</taxon>
    </lineage>
</organism>
<sequence>IILLDVTVTYYGEEIGMVDKMDISWMDTQDPQACNAGKDKYKSRSRDPHTIPMELFQKCRYQSYKIINLSLF</sequence>
<keyword evidence="3" id="KW-1185">Reference proteome</keyword>
<feature type="domain" description="Glycosyl hydrolase family 13 catalytic" evidence="1">
    <location>
        <begin position="4"/>
        <end position="54"/>
    </location>
</feature>
<dbReference type="STRING" id="471704.A0A195ED03"/>